<dbReference type="InterPro" id="IPR014210">
    <property type="entry name" value="Cyt_o_ubiqinol_oxidase_su4"/>
</dbReference>
<proteinExistence type="inferred from homology"/>
<dbReference type="InterPro" id="IPR005171">
    <property type="entry name" value="Cyt_c_oxidase_su4_prok"/>
</dbReference>
<dbReference type="GO" id="GO:0009319">
    <property type="term" value="C:cytochrome o ubiquinol oxidase complex"/>
    <property type="evidence" value="ECO:0007669"/>
    <property type="project" value="TreeGrafter"/>
</dbReference>
<dbReference type="Proteomes" id="UP000198157">
    <property type="component" value="Unassembled WGS sequence"/>
</dbReference>
<evidence type="ECO:0000256" key="4">
    <source>
        <dbReference type="ARBA" id="ARBA00014689"/>
    </source>
</evidence>
<organism evidence="18 19">
    <name type="scientific">Stenotrophomonas maltophilia</name>
    <name type="common">Pseudomonas maltophilia</name>
    <name type="synonym">Xanthomonas maltophilia</name>
    <dbReference type="NCBI Taxonomy" id="40324"/>
    <lineage>
        <taxon>Bacteria</taxon>
        <taxon>Pseudomonadati</taxon>
        <taxon>Pseudomonadota</taxon>
        <taxon>Gammaproteobacteria</taxon>
        <taxon>Lysobacterales</taxon>
        <taxon>Lysobacteraceae</taxon>
        <taxon>Stenotrophomonas</taxon>
        <taxon>Stenotrophomonas maltophilia group</taxon>
    </lineage>
</organism>
<evidence type="ECO:0000256" key="15">
    <source>
        <dbReference type="ARBA" id="ARBA00031887"/>
    </source>
</evidence>
<comment type="subunit">
    <text evidence="3">Heterooctamer of two A chains, two B chains, two C chains and two D chains.</text>
</comment>
<evidence type="ECO:0000256" key="2">
    <source>
        <dbReference type="ARBA" id="ARBA00008079"/>
    </source>
</evidence>
<evidence type="ECO:0000256" key="13">
    <source>
        <dbReference type="ARBA" id="ARBA00030071"/>
    </source>
</evidence>
<evidence type="ECO:0000256" key="14">
    <source>
        <dbReference type="ARBA" id="ARBA00030211"/>
    </source>
</evidence>
<keyword evidence="5" id="KW-0813">Transport</keyword>
<keyword evidence="9 17" id="KW-1133">Transmembrane helix</keyword>
<evidence type="ECO:0000256" key="3">
    <source>
        <dbReference type="ARBA" id="ARBA00011700"/>
    </source>
</evidence>
<comment type="similarity">
    <text evidence="2">Belongs to the cytochrome c oxidase bacterial subunit 4 family.</text>
</comment>
<dbReference type="EMBL" id="NIVS01000002">
    <property type="protein sequence ID" value="OWQ57372.1"/>
    <property type="molecule type" value="Genomic_DNA"/>
</dbReference>
<evidence type="ECO:0000256" key="17">
    <source>
        <dbReference type="SAM" id="Phobius"/>
    </source>
</evidence>
<dbReference type="GO" id="GO:0005886">
    <property type="term" value="C:plasma membrane"/>
    <property type="evidence" value="ECO:0007669"/>
    <property type="project" value="UniProtKB-SubCell"/>
</dbReference>
<keyword evidence="6" id="KW-1003">Cell membrane</keyword>
<dbReference type="Pfam" id="PF03626">
    <property type="entry name" value="COX4_pro"/>
    <property type="match status" value="1"/>
</dbReference>
<dbReference type="InterPro" id="IPR050968">
    <property type="entry name" value="Cytochrome_c_oxidase_bac_sub4"/>
</dbReference>
<keyword evidence="10" id="KW-0560">Oxidoreductase</keyword>
<evidence type="ECO:0000256" key="6">
    <source>
        <dbReference type="ARBA" id="ARBA00022475"/>
    </source>
</evidence>
<dbReference type="PANTHER" id="PTHR36835:SF1">
    <property type="entry name" value="CYTOCHROME BO(3) UBIQUINOL OXIDASE SUBUNIT 4"/>
    <property type="match status" value="1"/>
</dbReference>
<evidence type="ECO:0000313" key="19">
    <source>
        <dbReference type="Proteomes" id="UP000198157"/>
    </source>
</evidence>
<name>A0A246HS69_STEMA</name>
<accession>A0A246HS69</accession>
<dbReference type="OrthoDB" id="2375888at2"/>
<dbReference type="AlphaFoldDB" id="A0A246HS69"/>
<dbReference type="GO" id="GO:0019646">
    <property type="term" value="P:aerobic electron transport chain"/>
    <property type="evidence" value="ECO:0007669"/>
    <property type="project" value="TreeGrafter"/>
</dbReference>
<keyword evidence="11 17" id="KW-0472">Membrane</keyword>
<evidence type="ECO:0000256" key="7">
    <source>
        <dbReference type="ARBA" id="ARBA00022692"/>
    </source>
</evidence>
<evidence type="ECO:0000256" key="1">
    <source>
        <dbReference type="ARBA" id="ARBA00004651"/>
    </source>
</evidence>
<dbReference type="GO" id="GO:0009486">
    <property type="term" value="F:cytochrome bo3 ubiquinol oxidase activity"/>
    <property type="evidence" value="ECO:0007669"/>
    <property type="project" value="InterPro"/>
</dbReference>
<evidence type="ECO:0000256" key="12">
    <source>
        <dbReference type="ARBA" id="ARBA00025694"/>
    </source>
</evidence>
<evidence type="ECO:0000256" key="8">
    <source>
        <dbReference type="ARBA" id="ARBA00022982"/>
    </source>
</evidence>
<comment type="function">
    <text evidence="12">Cytochrome bo(3) ubiquinol terminal oxidase is the component of the aerobic respiratory chain of E.coli that predominates when cells are grown at high aeration. Has proton pump activity across the membrane in addition to electron transfer, pumping 2 protons/electron.</text>
</comment>
<feature type="transmembrane region" description="Helical" evidence="17">
    <location>
        <begin position="56"/>
        <end position="76"/>
    </location>
</feature>
<gene>
    <name evidence="18" type="primary">cyoD</name>
    <name evidence="18" type="ORF">CEE60_00795</name>
</gene>
<evidence type="ECO:0000256" key="11">
    <source>
        <dbReference type="ARBA" id="ARBA00023136"/>
    </source>
</evidence>
<comment type="subcellular location">
    <subcellularLocation>
        <location evidence="1">Cell membrane</location>
        <topology evidence="1">Multi-pass membrane protein</topology>
    </subcellularLocation>
</comment>
<keyword evidence="7 17" id="KW-0812">Transmembrane</keyword>
<reference evidence="18 19" key="1">
    <citation type="submission" date="2017-06" db="EMBL/GenBank/DDBJ databases">
        <authorList>
            <person name="Kim H.J."/>
            <person name="Triplett B.A."/>
        </authorList>
    </citation>
    <scope>NUCLEOTIDE SEQUENCE [LARGE SCALE GENOMIC DNA]</scope>
    <source>
        <strain evidence="18 19">13146</strain>
    </source>
</reference>
<evidence type="ECO:0000256" key="5">
    <source>
        <dbReference type="ARBA" id="ARBA00022448"/>
    </source>
</evidence>
<dbReference type="GO" id="GO:0015078">
    <property type="term" value="F:proton transmembrane transporter activity"/>
    <property type="evidence" value="ECO:0007669"/>
    <property type="project" value="TreeGrafter"/>
</dbReference>
<comment type="caution">
    <text evidence="18">The sequence shown here is derived from an EMBL/GenBank/DDBJ whole genome shotgun (WGS) entry which is preliminary data.</text>
</comment>
<evidence type="ECO:0000313" key="18">
    <source>
        <dbReference type="EMBL" id="OWQ57372.1"/>
    </source>
</evidence>
<evidence type="ECO:0000256" key="10">
    <source>
        <dbReference type="ARBA" id="ARBA00023002"/>
    </source>
</evidence>
<keyword evidence="8" id="KW-0249">Electron transport</keyword>
<sequence>MSAHDNHAHDHGHGAAGESHGSVKSYLIGFLLAAVLTIIPFWAVMHGDLPRFTTGVIIVVAAVLQILVHLVFFLHLDRSSEQRWNVSAAAFTVVVIGIIVAGSLWVMHNMNVHMMH</sequence>
<feature type="transmembrane region" description="Helical" evidence="17">
    <location>
        <begin position="26"/>
        <end position="44"/>
    </location>
</feature>
<evidence type="ECO:0000256" key="9">
    <source>
        <dbReference type="ARBA" id="ARBA00022989"/>
    </source>
</evidence>
<dbReference type="PANTHER" id="PTHR36835">
    <property type="entry name" value="CYTOCHROME BO(3) UBIQUINOL OXIDASE SUBUNIT 4"/>
    <property type="match status" value="1"/>
</dbReference>
<dbReference type="GO" id="GO:0015990">
    <property type="term" value="P:electron transport coupled proton transport"/>
    <property type="evidence" value="ECO:0007669"/>
    <property type="project" value="InterPro"/>
</dbReference>
<evidence type="ECO:0000256" key="16">
    <source>
        <dbReference type="ARBA" id="ARBA00032185"/>
    </source>
</evidence>
<feature type="transmembrane region" description="Helical" evidence="17">
    <location>
        <begin position="88"/>
        <end position="107"/>
    </location>
</feature>
<dbReference type="NCBIfam" id="TIGR02847">
    <property type="entry name" value="CyoD"/>
    <property type="match status" value="1"/>
</dbReference>
<protein>
    <recommendedName>
        <fullName evidence="4">Cytochrome bo(3) ubiquinol oxidase subunit 4</fullName>
    </recommendedName>
    <alternativeName>
        <fullName evidence="16">Cytochrome o ubiquinol oxidase subunit 4</fullName>
    </alternativeName>
    <alternativeName>
        <fullName evidence="13">Oxidase bo(3) subunit 4</fullName>
    </alternativeName>
    <alternativeName>
        <fullName evidence="14">Ubiquinol oxidase polypeptide IV</fullName>
    </alternativeName>
    <alternativeName>
        <fullName evidence="15">Ubiquinol oxidase subunit 4</fullName>
    </alternativeName>
</protein>